<name>A0ABT1D163_9PROT</name>
<organism evidence="2 3">
    <name type="scientific">Siccirubricoccus soli</name>
    <dbReference type="NCBI Taxonomy" id="2899147"/>
    <lineage>
        <taxon>Bacteria</taxon>
        <taxon>Pseudomonadati</taxon>
        <taxon>Pseudomonadota</taxon>
        <taxon>Alphaproteobacteria</taxon>
        <taxon>Acetobacterales</taxon>
        <taxon>Roseomonadaceae</taxon>
        <taxon>Siccirubricoccus</taxon>
    </lineage>
</organism>
<comment type="caution">
    <text evidence="2">The sequence shown here is derived from an EMBL/GenBank/DDBJ whole genome shotgun (WGS) entry which is preliminary data.</text>
</comment>
<dbReference type="Proteomes" id="UP001523392">
    <property type="component" value="Unassembled WGS sequence"/>
</dbReference>
<evidence type="ECO:0000313" key="2">
    <source>
        <dbReference type="EMBL" id="MCO6415655.1"/>
    </source>
</evidence>
<reference evidence="2 3" key="1">
    <citation type="submission" date="2021-12" db="EMBL/GenBank/DDBJ databases">
        <title>Siccirubricoccus leaddurans sp. nov., a high concentration Zn2+ tolerance bacterium.</title>
        <authorList>
            <person name="Cao Y."/>
        </authorList>
    </citation>
    <scope>NUCLEOTIDE SEQUENCE [LARGE SCALE GENOMIC DNA]</scope>
    <source>
        <strain evidence="2 3">KC 17139</strain>
    </source>
</reference>
<accession>A0ABT1D163</accession>
<protein>
    <submittedName>
        <fullName evidence="2">Uncharacterized protein</fullName>
    </submittedName>
</protein>
<keyword evidence="3" id="KW-1185">Reference proteome</keyword>
<gene>
    <name evidence="2" type="ORF">JYK14_05615</name>
</gene>
<proteinExistence type="predicted"/>
<sequence>MPRLRRVGLKTYRQHRLEMLDDGHEGWVVAIHAPDDGGQVTLRNHVPSGLVQLLEEARQQVDRRLDPRPLDAVAPGTSSPRP</sequence>
<dbReference type="RefSeq" id="WP_252952253.1">
    <property type="nucleotide sequence ID" value="NZ_JAFIRR010000030.1"/>
</dbReference>
<evidence type="ECO:0000313" key="3">
    <source>
        <dbReference type="Proteomes" id="UP001523392"/>
    </source>
</evidence>
<evidence type="ECO:0000256" key="1">
    <source>
        <dbReference type="SAM" id="MobiDB-lite"/>
    </source>
</evidence>
<dbReference type="EMBL" id="JAFIRR010000030">
    <property type="protein sequence ID" value="MCO6415655.1"/>
    <property type="molecule type" value="Genomic_DNA"/>
</dbReference>
<feature type="region of interest" description="Disordered" evidence="1">
    <location>
        <begin position="61"/>
        <end position="82"/>
    </location>
</feature>